<gene>
    <name evidence="2" type="ORF">FHR82_005178</name>
</gene>
<dbReference type="Proteomes" id="UP000520767">
    <property type="component" value="Unassembled WGS sequence"/>
</dbReference>
<organism evidence="2 3">
    <name type="scientific">Actinophytocola algeriensis</name>
    <dbReference type="NCBI Taxonomy" id="1768010"/>
    <lineage>
        <taxon>Bacteria</taxon>
        <taxon>Bacillati</taxon>
        <taxon>Actinomycetota</taxon>
        <taxon>Actinomycetes</taxon>
        <taxon>Pseudonocardiales</taxon>
        <taxon>Pseudonocardiaceae</taxon>
    </lineage>
</organism>
<feature type="region of interest" description="Disordered" evidence="1">
    <location>
        <begin position="1"/>
        <end position="45"/>
    </location>
</feature>
<sequence>MSTSDMPEPTPNWASRRHSKASGSQPENAERTDTSRIHRNPVGDDALEFRVEITVTGEAVEVLIPGEHHDLRVPLASSASALSMNVGRV</sequence>
<name>A0A7W7VGC0_9PSEU</name>
<dbReference type="AlphaFoldDB" id="A0A7W7VGC0"/>
<dbReference type="RefSeq" id="WP_184813000.1">
    <property type="nucleotide sequence ID" value="NZ_JACHJQ010000005.1"/>
</dbReference>
<evidence type="ECO:0000256" key="1">
    <source>
        <dbReference type="SAM" id="MobiDB-lite"/>
    </source>
</evidence>
<comment type="caution">
    <text evidence="2">The sequence shown here is derived from an EMBL/GenBank/DDBJ whole genome shotgun (WGS) entry which is preliminary data.</text>
</comment>
<evidence type="ECO:0000313" key="2">
    <source>
        <dbReference type="EMBL" id="MBB4908925.1"/>
    </source>
</evidence>
<proteinExistence type="predicted"/>
<dbReference type="EMBL" id="JACHJQ010000005">
    <property type="protein sequence ID" value="MBB4908925.1"/>
    <property type="molecule type" value="Genomic_DNA"/>
</dbReference>
<keyword evidence="3" id="KW-1185">Reference proteome</keyword>
<reference evidence="2 3" key="1">
    <citation type="submission" date="2020-08" db="EMBL/GenBank/DDBJ databases">
        <title>Genomic Encyclopedia of Type Strains, Phase III (KMG-III): the genomes of soil and plant-associated and newly described type strains.</title>
        <authorList>
            <person name="Whitman W."/>
        </authorList>
    </citation>
    <scope>NUCLEOTIDE SEQUENCE [LARGE SCALE GENOMIC DNA]</scope>
    <source>
        <strain evidence="2 3">CECT 8960</strain>
    </source>
</reference>
<evidence type="ECO:0000313" key="3">
    <source>
        <dbReference type="Proteomes" id="UP000520767"/>
    </source>
</evidence>
<protein>
    <submittedName>
        <fullName evidence="2">Uncharacterized protein</fullName>
    </submittedName>
</protein>
<accession>A0A7W7VGC0</accession>